<evidence type="ECO:0000256" key="1">
    <source>
        <dbReference type="SAM" id="Phobius"/>
    </source>
</evidence>
<dbReference type="AlphaFoldDB" id="A0A0C1R313"/>
<keyword evidence="3" id="KW-1185">Reference proteome</keyword>
<keyword evidence="1" id="KW-1133">Transmembrane helix</keyword>
<feature type="transmembrane region" description="Helical" evidence="1">
    <location>
        <begin position="94"/>
        <end position="114"/>
    </location>
</feature>
<dbReference type="RefSeq" id="WP_039637027.1">
    <property type="nucleotide sequence ID" value="NZ_AYSO01000020.1"/>
</dbReference>
<organism evidence="2 3">
    <name type="scientific">Clostridium argentinense CDC 2741</name>
    <dbReference type="NCBI Taxonomy" id="1418104"/>
    <lineage>
        <taxon>Bacteria</taxon>
        <taxon>Bacillati</taxon>
        <taxon>Bacillota</taxon>
        <taxon>Clostridia</taxon>
        <taxon>Eubacteriales</taxon>
        <taxon>Clostridiaceae</taxon>
        <taxon>Clostridium</taxon>
    </lineage>
</organism>
<reference evidence="2 3" key="1">
    <citation type="journal article" date="2015" name="Infect. Genet. Evol.">
        <title>Genomic sequences of six botulinum neurotoxin-producing strains representing three clostridial species illustrate the mobility and diversity of botulinum neurotoxin genes.</title>
        <authorList>
            <person name="Smith T.J."/>
            <person name="Hill K.K."/>
            <person name="Xie G."/>
            <person name="Foley B.T."/>
            <person name="Williamson C.H."/>
            <person name="Foster J.T."/>
            <person name="Johnson S.L."/>
            <person name="Chertkov O."/>
            <person name="Teshima H."/>
            <person name="Gibbons H.S."/>
            <person name="Johnsky L.A."/>
            <person name="Karavis M.A."/>
            <person name="Smith L.A."/>
        </authorList>
    </citation>
    <scope>NUCLEOTIDE SEQUENCE [LARGE SCALE GENOMIC DNA]</scope>
    <source>
        <strain evidence="2 3">CDC 2741</strain>
    </source>
</reference>
<sequence>MVYIILAMIGGGLTIISMIINAGLAKEIGVLRGTLINYIVGLLVILIIMVFAKSTYNFNIDNFSNIPFYAFLGGLIGVIVVSASNVVIPKIPTMYTTLLIFIGQIFTGIIIDYLQLSSISKGKIIGGLLILLGMLYNSNVDKKQLSNNN</sequence>
<evidence type="ECO:0000313" key="2">
    <source>
        <dbReference type="EMBL" id="KIE44841.1"/>
    </source>
</evidence>
<gene>
    <name evidence="2" type="ORF">U732_880</name>
</gene>
<dbReference type="EMBL" id="AYSO01000020">
    <property type="protein sequence ID" value="KIE44841.1"/>
    <property type="molecule type" value="Genomic_DNA"/>
</dbReference>
<dbReference type="Proteomes" id="UP000031366">
    <property type="component" value="Unassembled WGS sequence"/>
</dbReference>
<dbReference type="PANTHER" id="PTHR34821">
    <property type="entry name" value="INNER MEMBRANE PROTEIN YDCZ"/>
    <property type="match status" value="1"/>
</dbReference>
<feature type="transmembrane region" description="Helical" evidence="1">
    <location>
        <begin position="68"/>
        <end position="88"/>
    </location>
</feature>
<evidence type="ECO:0000313" key="3">
    <source>
        <dbReference type="Proteomes" id="UP000031366"/>
    </source>
</evidence>
<dbReference type="InterPro" id="IPR006750">
    <property type="entry name" value="YdcZ"/>
</dbReference>
<feature type="transmembrane region" description="Helical" evidence="1">
    <location>
        <begin position="35"/>
        <end position="56"/>
    </location>
</feature>
<keyword evidence="1" id="KW-0812">Transmembrane</keyword>
<dbReference type="PANTHER" id="PTHR34821:SF2">
    <property type="entry name" value="INNER MEMBRANE PROTEIN YDCZ"/>
    <property type="match status" value="1"/>
</dbReference>
<comment type="caution">
    <text evidence="2">The sequence shown here is derived from an EMBL/GenBank/DDBJ whole genome shotgun (WGS) entry which is preliminary data.</text>
</comment>
<accession>A0A0C1R313</accession>
<keyword evidence="1" id="KW-0472">Membrane</keyword>
<dbReference type="STRING" id="29341.RSJ17_07205"/>
<dbReference type="OrthoDB" id="1654616at2"/>
<proteinExistence type="predicted"/>
<dbReference type="GO" id="GO:0005886">
    <property type="term" value="C:plasma membrane"/>
    <property type="evidence" value="ECO:0007669"/>
    <property type="project" value="TreeGrafter"/>
</dbReference>
<protein>
    <recommendedName>
        <fullName evidence="4">EamA-like transporter family protein</fullName>
    </recommendedName>
</protein>
<dbReference type="Pfam" id="PF04657">
    <property type="entry name" value="DMT_YdcZ"/>
    <property type="match status" value="1"/>
</dbReference>
<evidence type="ECO:0008006" key="4">
    <source>
        <dbReference type="Google" id="ProtNLM"/>
    </source>
</evidence>
<name>A0A0C1R313_9CLOT</name>